<dbReference type="EMBL" id="MPIN01000009">
    <property type="protein sequence ID" value="OJH36953.1"/>
    <property type="molecule type" value="Genomic_DNA"/>
</dbReference>
<evidence type="ECO:0000313" key="1">
    <source>
        <dbReference type="EMBL" id="OJH36953.1"/>
    </source>
</evidence>
<proteinExistence type="predicted"/>
<gene>
    <name evidence="1" type="ORF">BON30_31165</name>
</gene>
<accession>A0A1L9B441</accession>
<dbReference type="Proteomes" id="UP000182229">
    <property type="component" value="Unassembled WGS sequence"/>
</dbReference>
<evidence type="ECO:0000313" key="2">
    <source>
        <dbReference type="Proteomes" id="UP000182229"/>
    </source>
</evidence>
<dbReference type="RefSeq" id="WP_245814663.1">
    <property type="nucleotide sequence ID" value="NZ_MPIN01000009.1"/>
</dbReference>
<keyword evidence="2" id="KW-1185">Reference proteome</keyword>
<name>A0A1L9B441_9BACT</name>
<reference evidence="1 2" key="2">
    <citation type="submission" date="2016-12" db="EMBL/GenBank/DDBJ databases">
        <title>Draft Genome Sequence of Cystobacter ferrugineus Strain Cbfe23.</title>
        <authorList>
            <person name="Akbar S."/>
            <person name="Dowd S.E."/>
            <person name="Stevens D.C."/>
        </authorList>
    </citation>
    <scope>NUCLEOTIDE SEQUENCE [LARGE SCALE GENOMIC DNA]</scope>
    <source>
        <strain evidence="1 2">Cbfe23</strain>
    </source>
</reference>
<comment type="caution">
    <text evidence="1">The sequence shown here is derived from an EMBL/GenBank/DDBJ whole genome shotgun (WGS) entry which is preliminary data.</text>
</comment>
<sequence length="189" mass="22325">MKPSRKLFWQRIVKERHEAFMAFGPGSDRVPFETAEREYLALQKKLLEGVKTEWERRHIKRLIAHDILNVAHPRAKNWEEFSRVLRRIKRLGFIDLENQIHTACLALLWMSSHDRDRVPMAWAMVEDAERRLRRIRQGHFRRKEGLDAIASVKQQVAKKGLTPPAPTRTVSKPMGAAHRRRARLRLLMD</sequence>
<dbReference type="AlphaFoldDB" id="A0A1L9B441"/>
<reference evidence="2" key="1">
    <citation type="submission" date="2016-11" db="EMBL/GenBank/DDBJ databases">
        <authorList>
            <person name="Shukria A."/>
            <person name="Stevens D.C."/>
        </authorList>
    </citation>
    <scope>NUCLEOTIDE SEQUENCE [LARGE SCALE GENOMIC DNA]</scope>
    <source>
        <strain evidence="2">Cbfe23</strain>
    </source>
</reference>
<protein>
    <submittedName>
        <fullName evidence="1">Uncharacterized protein</fullName>
    </submittedName>
</protein>
<organism evidence="1 2">
    <name type="scientific">Cystobacter ferrugineus</name>
    <dbReference type="NCBI Taxonomy" id="83449"/>
    <lineage>
        <taxon>Bacteria</taxon>
        <taxon>Pseudomonadati</taxon>
        <taxon>Myxococcota</taxon>
        <taxon>Myxococcia</taxon>
        <taxon>Myxococcales</taxon>
        <taxon>Cystobacterineae</taxon>
        <taxon>Archangiaceae</taxon>
        <taxon>Cystobacter</taxon>
    </lineage>
</organism>